<evidence type="ECO:0000313" key="2">
    <source>
        <dbReference type="EMBL" id="RDY23599.1"/>
    </source>
</evidence>
<name>A0A371IT06_9FIRM</name>
<dbReference type="Proteomes" id="UP000243494">
    <property type="component" value="Unassembled WGS sequence"/>
</dbReference>
<sequence length="112" mass="13401">MGDVLFLYYETNKYLYILEEKINKSLFNTIIIYVSIIDYHVTYIYDITIVSGIIIQGVIFIVIVYLEKIVKIIQFYLKVISFAPFIYLATIIIMLTRYELFNFYFGILYRNS</sequence>
<gene>
    <name evidence="2" type="ORF">CHF27_007445</name>
</gene>
<comment type="caution">
    <text evidence="2">The sequence shown here is derived from an EMBL/GenBank/DDBJ whole genome shotgun (WGS) entry which is preliminary data.</text>
</comment>
<keyword evidence="1" id="KW-0812">Transmembrane</keyword>
<evidence type="ECO:0000313" key="3">
    <source>
        <dbReference type="Proteomes" id="UP000243494"/>
    </source>
</evidence>
<dbReference type="EMBL" id="NOJZ02000010">
    <property type="protein sequence ID" value="RDY23599.1"/>
    <property type="molecule type" value="Genomic_DNA"/>
</dbReference>
<dbReference type="AlphaFoldDB" id="A0A371IT06"/>
<feature type="transmembrane region" description="Helical" evidence="1">
    <location>
        <begin position="43"/>
        <end position="66"/>
    </location>
</feature>
<accession>A0A371IT06</accession>
<feature type="transmembrane region" description="Helical" evidence="1">
    <location>
        <begin position="75"/>
        <end position="95"/>
    </location>
</feature>
<keyword evidence="1" id="KW-0472">Membrane</keyword>
<protein>
    <submittedName>
        <fullName evidence="2">Uncharacterized protein</fullName>
    </submittedName>
</protein>
<keyword evidence="1" id="KW-1133">Transmembrane helix</keyword>
<organism evidence="2 3">
    <name type="scientific">Romboutsia maritimum</name>
    <dbReference type="NCBI Taxonomy" id="2020948"/>
    <lineage>
        <taxon>Bacteria</taxon>
        <taxon>Bacillati</taxon>
        <taxon>Bacillota</taxon>
        <taxon>Clostridia</taxon>
        <taxon>Peptostreptococcales</taxon>
        <taxon>Peptostreptococcaceae</taxon>
        <taxon>Romboutsia</taxon>
    </lineage>
</organism>
<evidence type="ECO:0000256" key="1">
    <source>
        <dbReference type="SAM" id="Phobius"/>
    </source>
</evidence>
<keyword evidence="3" id="KW-1185">Reference proteome</keyword>
<reference evidence="2 3" key="1">
    <citation type="journal article" date="2017" name="Genome Announc.">
        <title>Draft Genome Sequence of Romboutsia maritimum sp. nov. Strain CCRI-22766(T), Isolated from Coastal Estuarine Mud.</title>
        <authorList>
            <person name="Maheux A.F."/>
            <person name="Boudreau D.K."/>
            <person name="Berube E."/>
            <person name="Boissinot M."/>
            <person name="Raymond F."/>
            <person name="Brodeur S."/>
            <person name="Corbeil J."/>
            <person name="Brightwell G."/>
            <person name="Broda D."/>
            <person name="Omar R.F."/>
            <person name="Bergeron M.G."/>
        </authorList>
    </citation>
    <scope>NUCLEOTIDE SEQUENCE [LARGE SCALE GENOMIC DNA]</scope>
    <source>
        <strain evidence="2 3">CCRI-22766</strain>
    </source>
</reference>
<proteinExistence type="predicted"/>